<organism evidence="1">
    <name type="scientific">bioreactor metagenome</name>
    <dbReference type="NCBI Taxonomy" id="1076179"/>
    <lineage>
        <taxon>unclassified sequences</taxon>
        <taxon>metagenomes</taxon>
        <taxon>ecological metagenomes</taxon>
    </lineage>
</organism>
<accession>A0A644YD40</accession>
<sequence length="252" mass="29545">MKCRPVWKKYWVYWVQQTKIMIKLSDYLDYLYSEIIQARKKADEKSVLVAKEYASHEYLKFFKAPRFAFPAIKMDIPLKVSDISAQSKYNFKLDDEKFLNDLNERIEAVNKEKQLNISPVTREQIQNPEFKQLFKTLEKKDQKLVRNIGDEVKKLDVSPQIKSLNLGVFRPQDVASETEGLEMKRILSEAIANSYSLVSTKLNDIYIDPNTSGTEDKDKLFINLHIEMEEEGLRIKTFTDKNGQTIEEIIFE</sequence>
<gene>
    <name evidence="1" type="ORF">SDC9_72628</name>
</gene>
<comment type="caution">
    <text evidence="1">The sequence shown here is derived from an EMBL/GenBank/DDBJ whole genome shotgun (WGS) entry which is preliminary data.</text>
</comment>
<reference evidence="1" key="1">
    <citation type="submission" date="2019-08" db="EMBL/GenBank/DDBJ databases">
        <authorList>
            <person name="Kucharzyk K."/>
            <person name="Murdoch R.W."/>
            <person name="Higgins S."/>
            <person name="Loffler F."/>
        </authorList>
    </citation>
    <scope>NUCLEOTIDE SEQUENCE</scope>
</reference>
<protein>
    <submittedName>
        <fullName evidence="1">Uncharacterized protein</fullName>
    </submittedName>
</protein>
<dbReference type="EMBL" id="VSSQ01004655">
    <property type="protein sequence ID" value="MPM26127.1"/>
    <property type="molecule type" value="Genomic_DNA"/>
</dbReference>
<evidence type="ECO:0000313" key="1">
    <source>
        <dbReference type="EMBL" id="MPM26127.1"/>
    </source>
</evidence>
<dbReference type="AlphaFoldDB" id="A0A644YD40"/>
<proteinExistence type="predicted"/>
<name>A0A644YD40_9ZZZZ</name>